<gene>
    <name evidence="2" type="ORF">QBC38DRAFT_456382</name>
</gene>
<comment type="caution">
    <text evidence="2">The sequence shown here is derived from an EMBL/GenBank/DDBJ whole genome shotgun (WGS) entry which is preliminary data.</text>
</comment>
<sequence length="221" mass="24057">MEISYAEFRGEKAKETTPRELRRPEPVVGVPVGAGKDKNPSLQVAAEDTPEKEATGQIQKPSTSGFLSIVSGSTVTSTRQSTRLAQRTKYDMDATTQPPQKPTEVESSAKIKTMTKPNWVAPDMEHMPKQKTNPEPEVNTPNIRAAGSFNSGNQTGKAKNLRATSKHYDVLAIVVTVLRAPLRAGLAGLAGMIVAAIVHVNNRPFDMLEMVGIRFELQHGR</sequence>
<reference evidence="2" key="1">
    <citation type="journal article" date="2023" name="Mol. Phylogenet. Evol.">
        <title>Genome-scale phylogeny and comparative genomics of the fungal order Sordariales.</title>
        <authorList>
            <person name="Hensen N."/>
            <person name="Bonometti L."/>
            <person name="Westerberg I."/>
            <person name="Brannstrom I.O."/>
            <person name="Guillou S."/>
            <person name="Cros-Aarteil S."/>
            <person name="Calhoun S."/>
            <person name="Haridas S."/>
            <person name="Kuo A."/>
            <person name="Mondo S."/>
            <person name="Pangilinan J."/>
            <person name="Riley R."/>
            <person name="LaButti K."/>
            <person name="Andreopoulos B."/>
            <person name="Lipzen A."/>
            <person name="Chen C."/>
            <person name="Yan M."/>
            <person name="Daum C."/>
            <person name="Ng V."/>
            <person name="Clum A."/>
            <person name="Steindorff A."/>
            <person name="Ohm R.A."/>
            <person name="Martin F."/>
            <person name="Silar P."/>
            <person name="Natvig D.O."/>
            <person name="Lalanne C."/>
            <person name="Gautier V."/>
            <person name="Ament-Velasquez S.L."/>
            <person name="Kruys A."/>
            <person name="Hutchinson M.I."/>
            <person name="Powell A.J."/>
            <person name="Barry K."/>
            <person name="Miller A.N."/>
            <person name="Grigoriev I.V."/>
            <person name="Debuchy R."/>
            <person name="Gladieux P."/>
            <person name="Hiltunen Thoren M."/>
            <person name="Johannesson H."/>
        </authorList>
    </citation>
    <scope>NUCLEOTIDE SEQUENCE</scope>
    <source>
        <strain evidence="2">CBS 990.96</strain>
    </source>
</reference>
<evidence type="ECO:0000313" key="3">
    <source>
        <dbReference type="Proteomes" id="UP001301958"/>
    </source>
</evidence>
<evidence type="ECO:0000256" key="1">
    <source>
        <dbReference type="SAM" id="MobiDB-lite"/>
    </source>
</evidence>
<accession>A0AAN7BMW9</accession>
<feature type="region of interest" description="Disordered" evidence="1">
    <location>
        <begin position="1"/>
        <end position="109"/>
    </location>
</feature>
<dbReference type="AlphaFoldDB" id="A0AAN7BMW9"/>
<feature type="compositionally biased region" description="Polar residues" evidence="1">
    <location>
        <begin position="56"/>
        <end position="85"/>
    </location>
</feature>
<name>A0AAN7BMW9_9PEZI</name>
<dbReference type="EMBL" id="MU865350">
    <property type="protein sequence ID" value="KAK4226284.1"/>
    <property type="molecule type" value="Genomic_DNA"/>
</dbReference>
<dbReference type="Proteomes" id="UP001301958">
    <property type="component" value="Unassembled WGS sequence"/>
</dbReference>
<feature type="compositionally biased region" description="Basic and acidic residues" evidence="1">
    <location>
        <begin position="8"/>
        <end position="25"/>
    </location>
</feature>
<evidence type="ECO:0000313" key="2">
    <source>
        <dbReference type="EMBL" id="KAK4226284.1"/>
    </source>
</evidence>
<keyword evidence="3" id="KW-1185">Reference proteome</keyword>
<protein>
    <submittedName>
        <fullName evidence="2">Uncharacterized protein</fullName>
    </submittedName>
</protein>
<reference evidence="2" key="2">
    <citation type="submission" date="2023-05" db="EMBL/GenBank/DDBJ databases">
        <authorList>
            <consortium name="Lawrence Berkeley National Laboratory"/>
            <person name="Steindorff A."/>
            <person name="Hensen N."/>
            <person name="Bonometti L."/>
            <person name="Westerberg I."/>
            <person name="Brannstrom I.O."/>
            <person name="Guillou S."/>
            <person name="Cros-Aarteil S."/>
            <person name="Calhoun S."/>
            <person name="Haridas S."/>
            <person name="Kuo A."/>
            <person name="Mondo S."/>
            <person name="Pangilinan J."/>
            <person name="Riley R."/>
            <person name="Labutti K."/>
            <person name="Andreopoulos B."/>
            <person name="Lipzen A."/>
            <person name="Chen C."/>
            <person name="Yanf M."/>
            <person name="Daum C."/>
            <person name="Ng V."/>
            <person name="Clum A."/>
            <person name="Ohm R."/>
            <person name="Martin F."/>
            <person name="Silar P."/>
            <person name="Natvig D."/>
            <person name="Lalanne C."/>
            <person name="Gautier V."/>
            <person name="Ament-Velasquez S.L."/>
            <person name="Kruys A."/>
            <person name="Hutchinson M.I."/>
            <person name="Powell A.J."/>
            <person name="Barry K."/>
            <person name="Miller A.N."/>
            <person name="Grigoriev I.V."/>
            <person name="Debuchy R."/>
            <person name="Gladieux P."/>
            <person name="Thoren M.H."/>
            <person name="Johannesson H."/>
        </authorList>
    </citation>
    <scope>NUCLEOTIDE SEQUENCE</scope>
    <source>
        <strain evidence="2">CBS 990.96</strain>
    </source>
</reference>
<proteinExistence type="predicted"/>
<organism evidence="2 3">
    <name type="scientific">Podospora fimiseda</name>
    <dbReference type="NCBI Taxonomy" id="252190"/>
    <lineage>
        <taxon>Eukaryota</taxon>
        <taxon>Fungi</taxon>
        <taxon>Dikarya</taxon>
        <taxon>Ascomycota</taxon>
        <taxon>Pezizomycotina</taxon>
        <taxon>Sordariomycetes</taxon>
        <taxon>Sordariomycetidae</taxon>
        <taxon>Sordariales</taxon>
        <taxon>Podosporaceae</taxon>
        <taxon>Podospora</taxon>
    </lineage>
</organism>